<accession>A0A0F8V6Y8</accession>
<keyword evidence="1" id="KW-0472">Membrane</keyword>
<gene>
    <name evidence="2" type="ORF">LCGC14_3119240</name>
</gene>
<keyword evidence="1" id="KW-0812">Transmembrane</keyword>
<comment type="caution">
    <text evidence="2">The sequence shown here is derived from an EMBL/GenBank/DDBJ whole genome shotgun (WGS) entry which is preliminary data.</text>
</comment>
<feature type="transmembrane region" description="Helical" evidence="1">
    <location>
        <begin position="64"/>
        <end position="82"/>
    </location>
</feature>
<evidence type="ECO:0000313" key="2">
    <source>
        <dbReference type="EMBL" id="KKK40242.1"/>
    </source>
</evidence>
<dbReference type="AlphaFoldDB" id="A0A0F8V6Y8"/>
<reference evidence="2" key="1">
    <citation type="journal article" date="2015" name="Nature">
        <title>Complex archaea that bridge the gap between prokaryotes and eukaryotes.</title>
        <authorList>
            <person name="Spang A."/>
            <person name="Saw J.H."/>
            <person name="Jorgensen S.L."/>
            <person name="Zaremba-Niedzwiedzka K."/>
            <person name="Martijn J."/>
            <person name="Lind A.E."/>
            <person name="van Eijk R."/>
            <person name="Schleper C."/>
            <person name="Guy L."/>
            <person name="Ettema T.J."/>
        </authorList>
    </citation>
    <scope>NUCLEOTIDE SEQUENCE</scope>
</reference>
<name>A0A0F8V6Y8_9ZZZZ</name>
<protein>
    <submittedName>
        <fullName evidence="2">Uncharacterized protein</fullName>
    </submittedName>
</protein>
<evidence type="ECO:0000256" key="1">
    <source>
        <dbReference type="SAM" id="Phobius"/>
    </source>
</evidence>
<sequence length="93" mass="10413">MNNKGQMLIFGFMIMMTIIVLIMGTAPAGQDILNQTMHSTNMDCDNSSISNFDKTACVAVDMGMFYFLIGLIAIAFAIFFGGKFRWIRKDKQV</sequence>
<proteinExistence type="predicted"/>
<keyword evidence="1" id="KW-1133">Transmembrane helix</keyword>
<dbReference type="EMBL" id="LAZR01070491">
    <property type="protein sequence ID" value="KKK40242.1"/>
    <property type="molecule type" value="Genomic_DNA"/>
</dbReference>
<feature type="transmembrane region" description="Helical" evidence="1">
    <location>
        <begin position="7"/>
        <end position="28"/>
    </location>
</feature>
<organism evidence="2">
    <name type="scientific">marine sediment metagenome</name>
    <dbReference type="NCBI Taxonomy" id="412755"/>
    <lineage>
        <taxon>unclassified sequences</taxon>
        <taxon>metagenomes</taxon>
        <taxon>ecological metagenomes</taxon>
    </lineage>
</organism>